<gene>
    <name evidence="1" type="ORF">EDC57_2011</name>
</gene>
<dbReference type="Proteomes" id="UP000276634">
    <property type="component" value="Unassembled WGS sequence"/>
</dbReference>
<evidence type="ECO:0000313" key="2">
    <source>
        <dbReference type="Proteomes" id="UP000276634"/>
    </source>
</evidence>
<sequence>MTAAVLVMVAGLAQGAGVQRLRTPEGVRYHAWFPEERPAGLVVSVHGISRNAAEHVRRLAPAAAAAGYAVVAPLLPPGRFRGFQRLRAGAAEAVEDVVADAAARAGRPFPRFVLVGFSGGAQFAHRYAMLRPGRIESLLLGAAGWYTLPDPALPWPLGVAPGTAPAAVDLAGFLRLPVTVVVGADDTRRDVSLNADPAVDRLLGRNRLERARRWVAALRARRRAGGAPVRLRVLPGVGHDFAEAARAGLVDALAEALGVAPRRHVTRITAAASGGG</sequence>
<evidence type="ECO:0000313" key="1">
    <source>
        <dbReference type="EMBL" id="ROR32799.1"/>
    </source>
</evidence>
<dbReference type="InterPro" id="IPR029058">
    <property type="entry name" value="AB_hydrolase_fold"/>
</dbReference>
<reference evidence="1 2" key="1">
    <citation type="submission" date="2018-11" db="EMBL/GenBank/DDBJ databases">
        <title>Genomic Encyclopedia of Type Strains, Phase IV (KMG-IV): sequencing the most valuable type-strain genomes for metagenomic binning, comparative biology and taxonomic classification.</title>
        <authorList>
            <person name="Goeker M."/>
        </authorList>
    </citation>
    <scope>NUCLEOTIDE SEQUENCE [LARGE SCALE GENOMIC DNA]</scope>
    <source>
        <strain evidence="1 2">DSM 100275</strain>
    </source>
</reference>
<keyword evidence="2" id="KW-1185">Reference proteome</keyword>
<dbReference type="OrthoDB" id="1094867at2"/>
<dbReference type="EMBL" id="RJVI01000002">
    <property type="protein sequence ID" value="ROR32799.1"/>
    <property type="molecule type" value="Genomic_DNA"/>
</dbReference>
<protein>
    <recommendedName>
        <fullName evidence="3">Alpha/beta hydrolase</fullName>
    </recommendedName>
</protein>
<accession>A0A3N1Y1V6</accession>
<dbReference type="RefSeq" id="WP_123401701.1">
    <property type="nucleotide sequence ID" value="NZ_RJVI01000002.1"/>
</dbReference>
<proteinExistence type="predicted"/>
<name>A0A3N1Y1V6_9GAMM</name>
<comment type="caution">
    <text evidence="1">The sequence shown here is derived from an EMBL/GenBank/DDBJ whole genome shotgun (WGS) entry which is preliminary data.</text>
</comment>
<dbReference type="AlphaFoldDB" id="A0A3N1Y1V6"/>
<dbReference type="SUPFAM" id="SSF53474">
    <property type="entry name" value="alpha/beta-Hydrolases"/>
    <property type="match status" value="1"/>
</dbReference>
<dbReference type="Gene3D" id="3.40.50.1820">
    <property type="entry name" value="alpha/beta hydrolase"/>
    <property type="match status" value="1"/>
</dbReference>
<evidence type="ECO:0008006" key="3">
    <source>
        <dbReference type="Google" id="ProtNLM"/>
    </source>
</evidence>
<organism evidence="1 2">
    <name type="scientific">Inmirania thermothiophila</name>
    <dbReference type="NCBI Taxonomy" id="1750597"/>
    <lineage>
        <taxon>Bacteria</taxon>
        <taxon>Pseudomonadati</taxon>
        <taxon>Pseudomonadota</taxon>
        <taxon>Gammaproteobacteria</taxon>
        <taxon>Chromatiales</taxon>
        <taxon>Ectothiorhodospiraceae</taxon>
        <taxon>Inmirania</taxon>
    </lineage>
</organism>